<dbReference type="RefSeq" id="XP_001272496.1">
    <property type="nucleotide sequence ID" value="XM_001272495.1"/>
</dbReference>
<dbReference type="Proteomes" id="UP000006701">
    <property type="component" value="Unassembled WGS sequence"/>
</dbReference>
<sequence length="354" mass="38995">MRYSWPNIVLALAISGLPSAILGRAIPDSLDNAPACVGDECPGEEHALETTPFDLKTTGPDNRPGNKAPGSHPDGPPVIPKPDSNPNGMTQVLPMDKYKENGDKARGELDNAIKQKTPDTTVKPEGNLQGQGTYANIKDGYNVKQDFPKGDRDWPELSAVMKNDPELGYVGSANFRERIIQSKATKDETAVTNDCAFDHQNGVIVALRNFAQNDHWPTKPKDPHRLPFSELTFQSLKDSAPRKIGKPSTYDPKNLKLVIRRDVQNEGTRAIVAQAHSDNGIPMTQRGVFELDSKDPKISESFRALSGADNVKGVYYMLKDHHQEIGDKTIKKIYTYPREMEGSNKKLTLALVLG</sequence>
<gene>
    <name evidence="3" type="ORF">ACLA_067060</name>
</gene>
<accession>A1CGJ0</accession>
<keyword evidence="4" id="KW-1185">Reference proteome</keyword>
<evidence type="ECO:0000313" key="4">
    <source>
        <dbReference type="Proteomes" id="UP000006701"/>
    </source>
</evidence>
<dbReference type="AlphaFoldDB" id="A1CGJ0"/>
<dbReference type="KEGG" id="act:ACLA_067060"/>
<dbReference type="VEuPathDB" id="FungiDB:ACLA_067060"/>
<evidence type="ECO:0000256" key="2">
    <source>
        <dbReference type="SAM" id="SignalP"/>
    </source>
</evidence>
<dbReference type="OMA" id="NNEITWQ"/>
<feature type="signal peptide" evidence="2">
    <location>
        <begin position="1"/>
        <end position="23"/>
    </location>
</feature>
<dbReference type="GeneID" id="4704511"/>
<dbReference type="eggNOG" id="ENOG502RVTE">
    <property type="taxonomic scope" value="Eukaryota"/>
</dbReference>
<evidence type="ECO:0000256" key="1">
    <source>
        <dbReference type="SAM" id="MobiDB-lite"/>
    </source>
</evidence>
<dbReference type="EMBL" id="DS027053">
    <property type="protein sequence ID" value="EAW11070.1"/>
    <property type="molecule type" value="Genomic_DNA"/>
</dbReference>
<reference evidence="3 4" key="1">
    <citation type="journal article" date="2008" name="PLoS Genet.">
        <title>Genomic islands in the pathogenic filamentous fungus Aspergillus fumigatus.</title>
        <authorList>
            <person name="Fedorova N.D."/>
            <person name="Khaldi N."/>
            <person name="Joardar V.S."/>
            <person name="Maiti R."/>
            <person name="Amedeo P."/>
            <person name="Anderson M.J."/>
            <person name="Crabtree J."/>
            <person name="Silva J.C."/>
            <person name="Badger J.H."/>
            <person name="Albarraq A."/>
            <person name="Angiuoli S."/>
            <person name="Bussey H."/>
            <person name="Bowyer P."/>
            <person name="Cotty P.J."/>
            <person name="Dyer P.S."/>
            <person name="Egan A."/>
            <person name="Galens K."/>
            <person name="Fraser-Liggett C.M."/>
            <person name="Haas B.J."/>
            <person name="Inman J.M."/>
            <person name="Kent R."/>
            <person name="Lemieux S."/>
            <person name="Malavazi I."/>
            <person name="Orvis J."/>
            <person name="Roemer T."/>
            <person name="Ronning C.M."/>
            <person name="Sundaram J.P."/>
            <person name="Sutton G."/>
            <person name="Turner G."/>
            <person name="Venter J.C."/>
            <person name="White O.R."/>
            <person name="Whitty B.R."/>
            <person name="Youngman P."/>
            <person name="Wolfe K.H."/>
            <person name="Goldman G.H."/>
            <person name="Wortman J.R."/>
            <person name="Jiang B."/>
            <person name="Denning D.W."/>
            <person name="Nierman W.C."/>
        </authorList>
    </citation>
    <scope>NUCLEOTIDE SEQUENCE [LARGE SCALE GENOMIC DNA]</scope>
    <source>
        <strain evidence="4">ATCC 1007 / CBS 513.65 / DSM 816 / NCTC 3887 / NRRL 1</strain>
    </source>
</reference>
<keyword evidence="2" id="KW-0732">Signal</keyword>
<evidence type="ECO:0000313" key="3">
    <source>
        <dbReference type="EMBL" id="EAW11070.1"/>
    </source>
</evidence>
<dbReference type="HOGENOM" id="CLU_061594_0_0_1"/>
<dbReference type="OrthoDB" id="4174411at2759"/>
<proteinExistence type="predicted"/>
<feature type="chain" id="PRO_5002633426" evidence="2">
    <location>
        <begin position="24"/>
        <end position="354"/>
    </location>
</feature>
<name>A1CGJ0_ASPCL</name>
<protein>
    <submittedName>
        <fullName evidence="3">Uncharacterized protein</fullName>
    </submittedName>
</protein>
<organism evidence="3 4">
    <name type="scientific">Aspergillus clavatus (strain ATCC 1007 / CBS 513.65 / DSM 816 / NCTC 3887 / NRRL 1 / QM 1276 / 107)</name>
    <dbReference type="NCBI Taxonomy" id="344612"/>
    <lineage>
        <taxon>Eukaryota</taxon>
        <taxon>Fungi</taxon>
        <taxon>Dikarya</taxon>
        <taxon>Ascomycota</taxon>
        <taxon>Pezizomycotina</taxon>
        <taxon>Eurotiomycetes</taxon>
        <taxon>Eurotiomycetidae</taxon>
        <taxon>Eurotiales</taxon>
        <taxon>Aspergillaceae</taxon>
        <taxon>Aspergillus</taxon>
        <taxon>Aspergillus subgen. Fumigati</taxon>
    </lineage>
</organism>
<feature type="region of interest" description="Disordered" evidence="1">
    <location>
        <begin position="41"/>
        <end position="89"/>
    </location>
</feature>
<dbReference type="STRING" id="344612.A1CGJ0"/>